<dbReference type="Proteomes" id="UP000076798">
    <property type="component" value="Unassembled WGS sequence"/>
</dbReference>
<keyword evidence="2" id="KW-1185">Reference proteome</keyword>
<accession>A0A166AS41</accession>
<proteinExistence type="predicted"/>
<gene>
    <name evidence="1" type="ORF">SISSUDRAFT_1121471</name>
</gene>
<reference evidence="1 2" key="1">
    <citation type="journal article" date="2016" name="Mol. Biol. Evol.">
        <title>Comparative Genomics of Early-Diverging Mushroom-Forming Fungi Provides Insights into the Origins of Lignocellulose Decay Capabilities.</title>
        <authorList>
            <person name="Nagy L.G."/>
            <person name="Riley R."/>
            <person name="Tritt A."/>
            <person name="Adam C."/>
            <person name="Daum C."/>
            <person name="Floudas D."/>
            <person name="Sun H."/>
            <person name="Yadav J.S."/>
            <person name="Pangilinan J."/>
            <person name="Larsson K.H."/>
            <person name="Matsuura K."/>
            <person name="Barry K."/>
            <person name="Labutti K."/>
            <person name="Kuo R."/>
            <person name="Ohm R.A."/>
            <person name="Bhattacharya S.S."/>
            <person name="Shirouzu T."/>
            <person name="Yoshinaga Y."/>
            <person name="Martin F.M."/>
            <person name="Grigoriev I.V."/>
            <person name="Hibbett D.S."/>
        </authorList>
    </citation>
    <scope>NUCLEOTIDE SEQUENCE [LARGE SCALE GENOMIC DNA]</scope>
    <source>
        <strain evidence="1 2">HHB10207 ss-3</strain>
    </source>
</reference>
<name>A0A166AS41_9AGAM</name>
<organism evidence="1 2">
    <name type="scientific">Sistotremastrum suecicum HHB10207 ss-3</name>
    <dbReference type="NCBI Taxonomy" id="1314776"/>
    <lineage>
        <taxon>Eukaryota</taxon>
        <taxon>Fungi</taxon>
        <taxon>Dikarya</taxon>
        <taxon>Basidiomycota</taxon>
        <taxon>Agaricomycotina</taxon>
        <taxon>Agaricomycetes</taxon>
        <taxon>Sistotremastrales</taxon>
        <taxon>Sistotremastraceae</taxon>
        <taxon>Sistotremastrum</taxon>
    </lineage>
</organism>
<protein>
    <submittedName>
        <fullName evidence="1">Uncharacterized protein</fullName>
    </submittedName>
</protein>
<sequence>MSAASSTFDIVLPNDYLFIEFKPSSQGYWPDLAFRLVRSMTENATRTAVTGAVAEASDVSVFDAVSQSAVHEIRVHECDGISSEVRVLTAGNRAHSAQTVAFPMSILINVATQHGHGGGRSKWQNDNL</sequence>
<evidence type="ECO:0000313" key="2">
    <source>
        <dbReference type="Proteomes" id="UP000076798"/>
    </source>
</evidence>
<dbReference type="EMBL" id="KV428133">
    <property type="protein sequence ID" value="KZT35618.1"/>
    <property type="molecule type" value="Genomic_DNA"/>
</dbReference>
<evidence type="ECO:0000313" key="1">
    <source>
        <dbReference type="EMBL" id="KZT35618.1"/>
    </source>
</evidence>
<dbReference type="AlphaFoldDB" id="A0A166AS41"/>